<evidence type="ECO:0000256" key="1">
    <source>
        <dbReference type="ARBA" id="ARBA00022741"/>
    </source>
</evidence>
<dbReference type="CDD" id="cd03216">
    <property type="entry name" value="ABC_Carb_Monos_I"/>
    <property type="match status" value="1"/>
</dbReference>
<dbReference type="GO" id="GO:0005524">
    <property type="term" value="F:ATP binding"/>
    <property type="evidence" value="ECO:0007669"/>
    <property type="project" value="UniProtKB-KW"/>
</dbReference>
<organism evidence="4">
    <name type="scientific">marine sediment metagenome</name>
    <dbReference type="NCBI Taxonomy" id="412755"/>
    <lineage>
        <taxon>unclassified sequences</taxon>
        <taxon>metagenomes</taxon>
        <taxon>ecological metagenomes</taxon>
    </lineage>
</organism>
<dbReference type="PANTHER" id="PTHR43790">
    <property type="entry name" value="CARBOHYDRATE TRANSPORT ATP-BINDING PROTEIN MG119-RELATED"/>
    <property type="match status" value="1"/>
</dbReference>
<dbReference type="PROSITE" id="PS50893">
    <property type="entry name" value="ABC_TRANSPORTER_2"/>
    <property type="match status" value="1"/>
</dbReference>
<dbReference type="GO" id="GO:0016887">
    <property type="term" value="F:ATP hydrolysis activity"/>
    <property type="evidence" value="ECO:0007669"/>
    <property type="project" value="InterPro"/>
</dbReference>
<dbReference type="Pfam" id="PF00005">
    <property type="entry name" value="ABC_tran"/>
    <property type="match status" value="1"/>
</dbReference>
<proteinExistence type="predicted"/>
<dbReference type="InterPro" id="IPR003439">
    <property type="entry name" value="ABC_transporter-like_ATP-bd"/>
</dbReference>
<dbReference type="PANTHER" id="PTHR43790:SF8">
    <property type="entry name" value="SUGAR ABC TRANSPORTER ATP-BINDING PROTEIN"/>
    <property type="match status" value="1"/>
</dbReference>
<comment type="caution">
    <text evidence="4">The sequence shown here is derived from an EMBL/GenBank/DDBJ whole genome shotgun (WGS) entry which is preliminary data.</text>
</comment>
<dbReference type="SMART" id="SM00382">
    <property type="entry name" value="AAA"/>
    <property type="match status" value="1"/>
</dbReference>
<sequence length="253" mass="28192">MSSNESNSNSKELLMMTGINKYFGKVHALEDIDFEISEAENVGLVGDNGAGKSTLIKIISGYHRAEKGQIYFKGKKVRIFSPKDSRALGIETVYQEQALAPDLSISRNIFMGREPTTTLGFLRKKVMDEESMEALKSMGLHLRSPNINISTLSGGERQGVAIARAFYFEAKLVILDEPTMALSVKEVREVFNFVNQLKRKGISVIFITHNLHQVFTISDRIVVLSHGKKLVDIKKKDTNVDELSEIIVRGTIG</sequence>
<keyword evidence="1" id="KW-0547">Nucleotide-binding</keyword>
<protein>
    <recommendedName>
        <fullName evidence="3">ABC transporter domain-containing protein</fullName>
    </recommendedName>
</protein>
<evidence type="ECO:0000259" key="3">
    <source>
        <dbReference type="PROSITE" id="PS50893"/>
    </source>
</evidence>
<dbReference type="InterPro" id="IPR003593">
    <property type="entry name" value="AAA+_ATPase"/>
</dbReference>
<keyword evidence="2" id="KW-0067">ATP-binding</keyword>
<gene>
    <name evidence="4" type="ORF">S12H4_03333</name>
</gene>
<dbReference type="InterPro" id="IPR027417">
    <property type="entry name" value="P-loop_NTPase"/>
</dbReference>
<accession>X1S6C6</accession>
<evidence type="ECO:0000313" key="4">
    <source>
        <dbReference type="EMBL" id="GAI70975.1"/>
    </source>
</evidence>
<evidence type="ECO:0000256" key="2">
    <source>
        <dbReference type="ARBA" id="ARBA00022840"/>
    </source>
</evidence>
<name>X1S6C6_9ZZZZ</name>
<reference evidence="4" key="1">
    <citation type="journal article" date="2014" name="Front. Microbiol.">
        <title>High frequency of phylogenetically diverse reductive dehalogenase-homologous genes in deep subseafloor sedimentary metagenomes.</title>
        <authorList>
            <person name="Kawai M."/>
            <person name="Futagami T."/>
            <person name="Toyoda A."/>
            <person name="Takaki Y."/>
            <person name="Nishi S."/>
            <person name="Hori S."/>
            <person name="Arai W."/>
            <person name="Tsubouchi T."/>
            <person name="Morono Y."/>
            <person name="Uchiyama I."/>
            <person name="Ito T."/>
            <person name="Fujiyama A."/>
            <person name="Inagaki F."/>
            <person name="Takami H."/>
        </authorList>
    </citation>
    <scope>NUCLEOTIDE SEQUENCE</scope>
    <source>
        <strain evidence="4">Expedition CK06-06</strain>
    </source>
</reference>
<dbReference type="InterPro" id="IPR050107">
    <property type="entry name" value="ABC_carbohydrate_import_ATPase"/>
</dbReference>
<dbReference type="EMBL" id="BARW01000922">
    <property type="protein sequence ID" value="GAI70975.1"/>
    <property type="molecule type" value="Genomic_DNA"/>
</dbReference>
<dbReference type="AlphaFoldDB" id="X1S6C6"/>
<dbReference type="SUPFAM" id="SSF52540">
    <property type="entry name" value="P-loop containing nucleoside triphosphate hydrolases"/>
    <property type="match status" value="1"/>
</dbReference>
<dbReference type="Gene3D" id="3.40.50.300">
    <property type="entry name" value="P-loop containing nucleotide triphosphate hydrolases"/>
    <property type="match status" value="1"/>
</dbReference>
<feature type="domain" description="ABC transporter" evidence="3">
    <location>
        <begin position="14"/>
        <end position="251"/>
    </location>
</feature>